<sequence>MCHWVQSDGPVFQIAVAWYYISEKKYSLRETLRWIQKDYLWHKQEDKRRSKMSYKNDTLTVYTA</sequence>
<name>U4QEI7_LACHE</name>
<evidence type="ECO:0000313" key="1">
    <source>
        <dbReference type="EMBL" id="CDI42957.1"/>
    </source>
</evidence>
<dbReference type="AlphaFoldDB" id="U4QEI7"/>
<accession>U4QEI7</accession>
<proteinExistence type="predicted"/>
<organism evidence="1 2">
    <name type="scientific">Lactobacillus helveticus CIRM-BIA 953</name>
    <dbReference type="NCBI Taxonomy" id="1226335"/>
    <lineage>
        <taxon>Bacteria</taxon>
        <taxon>Bacillati</taxon>
        <taxon>Bacillota</taxon>
        <taxon>Bacilli</taxon>
        <taxon>Lactobacillales</taxon>
        <taxon>Lactobacillaceae</taxon>
        <taxon>Lactobacillus</taxon>
    </lineage>
</organism>
<comment type="caution">
    <text evidence="1">The sequence shown here is derived from an EMBL/GenBank/DDBJ whole genome shotgun (WGS) entry which is preliminary data.</text>
</comment>
<protein>
    <submittedName>
        <fullName evidence="1">Uncharacterized protein</fullName>
    </submittedName>
</protein>
<reference evidence="1 2" key="1">
    <citation type="submission" date="2013-09" db="EMBL/GenBank/DDBJ databases">
        <title>Draft Genome Sequence of five Lactobacillus helveticus strains CIRM-BIA 101T, 103, 104, 951 and 953 isolated from milk product.</title>
        <authorList>
            <person name="Valence F."/>
            <person name="Chuat V."/>
            <person name="Ma L."/>
            <person name="Creno S."/>
            <person name="Falentin H."/>
            <person name="Lortal S."/>
            <person name="Bizet C."/>
            <person name="Clermont D."/>
            <person name="Loux V."/>
            <person name="Bouchier C."/>
            <person name="Cousin S."/>
        </authorList>
    </citation>
    <scope>NUCLEOTIDE SEQUENCE [LARGE SCALE GENOMIC DNA]</scope>
    <source>
        <strain evidence="1 2">CIRM-BIA 953</strain>
    </source>
</reference>
<evidence type="ECO:0000313" key="2">
    <source>
        <dbReference type="Proteomes" id="UP000017243"/>
    </source>
</evidence>
<gene>
    <name evidence="1" type="ORF">LHCIRMBIA953_01014</name>
</gene>
<dbReference type="EMBL" id="CBUH010000137">
    <property type="protein sequence ID" value="CDI42957.1"/>
    <property type="molecule type" value="Genomic_DNA"/>
</dbReference>
<dbReference type="Proteomes" id="UP000017243">
    <property type="component" value="Unassembled WGS sequence"/>
</dbReference>